<dbReference type="RefSeq" id="WP_106584912.1">
    <property type="nucleotide sequence ID" value="NZ_PYGA01000016.1"/>
</dbReference>
<dbReference type="PANTHER" id="PTHR31438:SF1">
    <property type="entry name" value="LYSINE N-ACYLTRANSFERASE C17G9.06C-RELATED"/>
    <property type="match status" value="1"/>
</dbReference>
<sequence>MITWRMLVPADFPLLAQWLSHPHVARWWNHETSPDAVERDFGPTARGDEPAEDLLAHLDGVPFGLVQRSRLTDYPEYLGEFAKVVDVPEGAVTIDYLIGPADHVGRGLGTRMIRSILARTWREWPDATVVLVAVVAANPASWRALEKAGLHRIGSGPMTPDNPADDPLHHIYRIDRPTAAPRQPVEPD</sequence>
<organism evidence="1 2">
    <name type="scientific">Murinocardiopsis flavida</name>
    <dbReference type="NCBI Taxonomy" id="645275"/>
    <lineage>
        <taxon>Bacteria</taxon>
        <taxon>Bacillati</taxon>
        <taxon>Actinomycetota</taxon>
        <taxon>Actinomycetes</taxon>
        <taxon>Streptosporangiales</taxon>
        <taxon>Nocardiopsidaceae</taxon>
        <taxon>Murinocardiopsis</taxon>
    </lineage>
</organism>
<dbReference type="EMBL" id="PYGA01000016">
    <property type="protein sequence ID" value="PSK93637.1"/>
    <property type="molecule type" value="Genomic_DNA"/>
</dbReference>
<comment type="caution">
    <text evidence="1">The sequence shown here is derived from an EMBL/GenBank/DDBJ whole genome shotgun (WGS) entry which is preliminary data.</text>
</comment>
<dbReference type="GO" id="GO:0016410">
    <property type="term" value="F:N-acyltransferase activity"/>
    <property type="evidence" value="ECO:0007669"/>
    <property type="project" value="TreeGrafter"/>
</dbReference>
<keyword evidence="1" id="KW-0808">Transferase</keyword>
<evidence type="ECO:0000313" key="1">
    <source>
        <dbReference type="EMBL" id="PSK93637.1"/>
    </source>
</evidence>
<reference evidence="1 2" key="1">
    <citation type="submission" date="2018-03" db="EMBL/GenBank/DDBJ databases">
        <title>Genomic Encyclopedia of Archaeal and Bacterial Type Strains, Phase II (KMG-II): from individual species to whole genera.</title>
        <authorList>
            <person name="Goeker M."/>
        </authorList>
    </citation>
    <scope>NUCLEOTIDE SEQUENCE [LARGE SCALE GENOMIC DNA]</scope>
    <source>
        <strain evidence="1 2">DSM 45312</strain>
    </source>
</reference>
<dbReference type="PANTHER" id="PTHR31438">
    <property type="entry name" value="LYSINE N-ACYLTRANSFERASE C17G9.06C-RELATED"/>
    <property type="match status" value="1"/>
</dbReference>
<dbReference type="SUPFAM" id="SSF55729">
    <property type="entry name" value="Acyl-CoA N-acyltransferases (Nat)"/>
    <property type="match status" value="1"/>
</dbReference>
<dbReference type="AlphaFoldDB" id="A0A2P8D8X0"/>
<accession>A0A2P8D8X0</accession>
<dbReference type="OrthoDB" id="9814648at2"/>
<dbReference type="Gene3D" id="3.40.630.30">
    <property type="match status" value="1"/>
</dbReference>
<gene>
    <name evidence="1" type="ORF">CLV63_11644</name>
</gene>
<protein>
    <submittedName>
        <fullName evidence="1">Aminoglycoside 6'-N-acetyltransferase</fullName>
    </submittedName>
</protein>
<dbReference type="InterPro" id="IPR016181">
    <property type="entry name" value="Acyl_CoA_acyltransferase"/>
</dbReference>
<dbReference type="Pfam" id="PF13523">
    <property type="entry name" value="Acetyltransf_8"/>
    <property type="match status" value="1"/>
</dbReference>
<name>A0A2P8D8X0_9ACTN</name>
<keyword evidence="2" id="KW-1185">Reference proteome</keyword>
<dbReference type="Proteomes" id="UP000240542">
    <property type="component" value="Unassembled WGS sequence"/>
</dbReference>
<evidence type="ECO:0000313" key="2">
    <source>
        <dbReference type="Proteomes" id="UP000240542"/>
    </source>
</evidence>
<proteinExistence type="predicted"/>